<dbReference type="Proteomes" id="UP001196413">
    <property type="component" value="Unassembled WGS sequence"/>
</dbReference>
<dbReference type="AlphaFoldDB" id="A0AAD5QZ83"/>
<accession>A0AAD5QZ83</accession>
<dbReference type="Gene3D" id="1.10.10.10">
    <property type="entry name" value="Winged helix-like DNA-binding domain superfamily/Winged helix DNA-binding domain"/>
    <property type="match status" value="1"/>
</dbReference>
<evidence type="ECO:0000259" key="2">
    <source>
        <dbReference type="PROSITE" id="PS51504"/>
    </source>
</evidence>
<protein>
    <recommendedName>
        <fullName evidence="2">H15 domain-containing protein</fullName>
    </recommendedName>
</protein>
<dbReference type="SUPFAM" id="SSF46785">
    <property type="entry name" value="Winged helix' DNA-binding domain"/>
    <property type="match status" value="1"/>
</dbReference>
<dbReference type="Pfam" id="PF00538">
    <property type="entry name" value="Linker_histone"/>
    <property type="match status" value="1"/>
</dbReference>
<reference evidence="3" key="1">
    <citation type="submission" date="2021-06" db="EMBL/GenBank/DDBJ databases">
        <title>Parelaphostrongylus tenuis whole genome reference sequence.</title>
        <authorList>
            <person name="Garwood T.J."/>
            <person name="Larsen P.A."/>
            <person name="Fountain-Jones N.M."/>
            <person name="Garbe J.R."/>
            <person name="Macchietto M.G."/>
            <person name="Kania S.A."/>
            <person name="Gerhold R.W."/>
            <person name="Richards J.E."/>
            <person name="Wolf T.M."/>
        </authorList>
    </citation>
    <scope>NUCLEOTIDE SEQUENCE</scope>
    <source>
        <strain evidence="3">MNPRO001-30</strain>
        <tissue evidence="3">Meninges</tissue>
    </source>
</reference>
<dbReference type="InterPro" id="IPR005818">
    <property type="entry name" value="Histone_H1/H5_H15"/>
</dbReference>
<evidence type="ECO:0000313" key="3">
    <source>
        <dbReference type="EMBL" id="KAJ1366643.1"/>
    </source>
</evidence>
<comment type="caution">
    <text evidence="3">The sequence shown here is derived from an EMBL/GenBank/DDBJ whole genome shotgun (WGS) entry which is preliminary data.</text>
</comment>
<feature type="domain" description="H15" evidence="2">
    <location>
        <begin position="21"/>
        <end position="152"/>
    </location>
</feature>
<dbReference type="PROSITE" id="PS51504">
    <property type="entry name" value="H15"/>
    <property type="match status" value="1"/>
</dbReference>
<feature type="region of interest" description="Disordered" evidence="1">
    <location>
        <begin position="95"/>
        <end position="175"/>
    </location>
</feature>
<evidence type="ECO:0000256" key="1">
    <source>
        <dbReference type="SAM" id="MobiDB-lite"/>
    </source>
</evidence>
<dbReference type="InterPro" id="IPR036388">
    <property type="entry name" value="WH-like_DNA-bd_sf"/>
</dbReference>
<organism evidence="3 4">
    <name type="scientific">Parelaphostrongylus tenuis</name>
    <name type="common">Meningeal worm</name>
    <dbReference type="NCBI Taxonomy" id="148309"/>
    <lineage>
        <taxon>Eukaryota</taxon>
        <taxon>Metazoa</taxon>
        <taxon>Ecdysozoa</taxon>
        <taxon>Nematoda</taxon>
        <taxon>Chromadorea</taxon>
        <taxon>Rhabditida</taxon>
        <taxon>Rhabditina</taxon>
        <taxon>Rhabditomorpha</taxon>
        <taxon>Strongyloidea</taxon>
        <taxon>Metastrongylidae</taxon>
        <taxon>Parelaphostrongylus</taxon>
    </lineage>
</organism>
<dbReference type="GO" id="GO:0000786">
    <property type="term" value="C:nucleosome"/>
    <property type="evidence" value="ECO:0007669"/>
    <property type="project" value="InterPro"/>
</dbReference>
<dbReference type="GO" id="GO:0006334">
    <property type="term" value="P:nucleosome assembly"/>
    <property type="evidence" value="ECO:0007669"/>
    <property type="project" value="InterPro"/>
</dbReference>
<dbReference type="EMBL" id="JAHQIW010005606">
    <property type="protein sequence ID" value="KAJ1366643.1"/>
    <property type="molecule type" value="Genomic_DNA"/>
</dbReference>
<keyword evidence="4" id="KW-1185">Reference proteome</keyword>
<dbReference type="InterPro" id="IPR036390">
    <property type="entry name" value="WH_DNA-bd_sf"/>
</dbReference>
<feature type="compositionally biased region" description="Basic and acidic residues" evidence="1">
    <location>
        <begin position="158"/>
        <end position="175"/>
    </location>
</feature>
<dbReference type="GO" id="GO:0003677">
    <property type="term" value="F:DNA binding"/>
    <property type="evidence" value="ECO:0007669"/>
    <property type="project" value="InterPro"/>
</dbReference>
<proteinExistence type="predicted"/>
<sequence>MSTDVETDQMRVVKVVSPFRLHPPYPEMVRQAISELQNSSDSSRAAIQRYIVEHYPLGNNDNLRKRYGWSFKLAEGKENKVSSLRDKKLRDVNIEKTKPAGFENKGPTSVKKSNVEKKAKTPAPVKPTAKKSKATGTPNAVEGAKHTYARPKSIKKAPASDKEVEFTDRDILLRT</sequence>
<name>A0AAD5QZ83_PARTN</name>
<gene>
    <name evidence="3" type="ORF">KIN20_027363</name>
</gene>
<evidence type="ECO:0000313" key="4">
    <source>
        <dbReference type="Proteomes" id="UP001196413"/>
    </source>
</evidence>